<reference evidence="2 3" key="1">
    <citation type="submission" date="2015-01" db="EMBL/GenBank/DDBJ databases">
        <title>Paenibacillus swuensis/DY6/whole genome sequencing.</title>
        <authorList>
            <person name="Kim M.K."/>
            <person name="Srinivasan S."/>
            <person name="Lee J.-J."/>
        </authorList>
    </citation>
    <scope>NUCLEOTIDE SEQUENCE [LARGE SCALE GENOMIC DNA]</scope>
    <source>
        <strain evidence="2 3">DY6</strain>
    </source>
</reference>
<dbReference type="SUPFAM" id="SSF89360">
    <property type="entry name" value="HesB-like domain"/>
    <property type="match status" value="1"/>
</dbReference>
<dbReference type="PATRIC" id="fig|1178515.4.peg.3653"/>
<dbReference type="EMBL" id="CP011388">
    <property type="protein sequence ID" value="ANE47893.1"/>
    <property type="molecule type" value="Genomic_DNA"/>
</dbReference>
<accession>A0A172TM88</accession>
<dbReference type="AlphaFoldDB" id="A0A172TM88"/>
<dbReference type="OrthoDB" id="2361087at2"/>
<dbReference type="Proteomes" id="UP000076927">
    <property type="component" value="Chromosome"/>
</dbReference>
<evidence type="ECO:0000259" key="1">
    <source>
        <dbReference type="Pfam" id="PF01521"/>
    </source>
</evidence>
<dbReference type="STRING" id="1178515.SY83_18125"/>
<keyword evidence="3" id="KW-1185">Reference proteome</keyword>
<evidence type="ECO:0000313" key="3">
    <source>
        <dbReference type="Proteomes" id="UP000076927"/>
    </source>
</evidence>
<gene>
    <name evidence="2" type="ORF">SY83_18125</name>
</gene>
<sequence>MQITYTEAAQTEISKVIGEHQAELKLVFDAEGCGCSVSGVPTLWVVNERHPEDLTADSEPRDTLYEKKHEVFFDDLMNIDWNPAKRAFSLTSSGQIFNNMMSLIDKRT</sequence>
<dbReference type="RefSeq" id="WP_068609077.1">
    <property type="nucleotide sequence ID" value="NZ_CP011388.1"/>
</dbReference>
<organism evidence="2 3">
    <name type="scientific">Paenibacillus swuensis</name>
    <dbReference type="NCBI Taxonomy" id="1178515"/>
    <lineage>
        <taxon>Bacteria</taxon>
        <taxon>Bacillati</taxon>
        <taxon>Bacillota</taxon>
        <taxon>Bacilli</taxon>
        <taxon>Bacillales</taxon>
        <taxon>Paenibacillaceae</taxon>
        <taxon>Paenibacillus</taxon>
    </lineage>
</organism>
<feature type="domain" description="Core" evidence="1">
    <location>
        <begin position="1"/>
        <end position="105"/>
    </location>
</feature>
<proteinExistence type="predicted"/>
<dbReference type="InterPro" id="IPR000361">
    <property type="entry name" value="ATAP_core_dom"/>
</dbReference>
<dbReference type="KEGG" id="pswu:SY83_18125"/>
<protein>
    <recommendedName>
        <fullName evidence="1">Core domain-containing protein</fullName>
    </recommendedName>
</protein>
<evidence type="ECO:0000313" key="2">
    <source>
        <dbReference type="EMBL" id="ANE47893.1"/>
    </source>
</evidence>
<dbReference type="Gene3D" id="2.60.300.12">
    <property type="entry name" value="HesB-like domain"/>
    <property type="match status" value="1"/>
</dbReference>
<name>A0A172TM88_9BACL</name>
<dbReference type="Pfam" id="PF01521">
    <property type="entry name" value="Fe-S_biosyn"/>
    <property type="match status" value="1"/>
</dbReference>
<dbReference type="InterPro" id="IPR035903">
    <property type="entry name" value="HesB-like_dom_sf"/>
</dbReference>